<organism evidence="2 3">
    <name type="scientific">Desulfonema magnum</name>
    <dbReference type="NCBI Taxonomy" id="45655"/>
    <lineage>
        <taxon>Bacteria</taxon>
        <taxon>Pseudomonadati</taxon>
        <taxon>Thermodesulfobacteriota</taxon>
        <taxon>Desulfobacteria</taxon>
        <taxon>Desulfobacterales</taxon>
        <taxon>Desulfococcaceae</taxon>
        <taxon>Desulfonema</taxon>
    </lineage>
</organism>
<keyword evidence="3" id="KW-1185">Reference proteome</keyword>
<reference evidence="2" key="1">
    <citation type="journal article" date="2021" name="Microb. Physiol.">
        <title>Proteogenomic Insights into the Physiology of Marine, Sulfate-Reducing, Filamentous Desulfonema limicola and Desulfonema magnum.</title>
        <authorList>
            <person name="Schnaars V."/>
            <person name="Wohlbrand L."/>
            <person name="Scheve S."/>
            <person name="Hinrichs C."/>
            <person name="Reinhardt R."/>
            <person name="Rabus R."/>
        </authorList>
    </citation>
    <scope>NUCLEOTIDE SEQUENCE</scope>
    <source>
        <strain evidence="2">4be13</strain>
    </source>
</reference>
<evidence type="ECO:0000313" key="3">
    <source>
        <dbReference type="Proteomes" id="UP000663722"/>
    </source>
</evidence>
<feature type="compositionally biased region" description="Basic and acidic residues" evidence="1">
    <location>
        <begin position="20"/>
        <end position="31"/>
    </location>
</feature>
<dbReference type="KEGG" id="dmm:dnm_018740"/>
<dbReference type="AlphaFoldDB" id="A0A975GLP9"/>
<name>A0A975GLP9_9BACT</name>
<feature type="region of interest" description="Disordered" evidence="1">
    <location>
        <begin position="20"/>
        <end position="46"/>
    </location>
</feature>
<evidence type="ECO:0000256" key="1">
    <source>
        <dbReference type="SAM" id="MobiDB-lite"/>
    </source>
</evidence>
<protein>
    <submittedName>
        <fullName evidence="2">Uncharacterized protein</fullName>
    </submittedName>
</protein>
<accession>A0A975GLP9</accession>
<gene>
    <name evidence="2" type="ORF">dnm_018740</name>
</gene>
<sequence>MRHKIQQGISQSKYLISERSNKRFYQDRSQKEQNFMGSQSYEHRFG</sequence>
<proteinExistence type="predicted"/>
<dbReference type="Proteomes" id="UP000663722">
    <property type="component" value="Chromosome"/>
</dbReference>
<evidence type="ECO:0000313" key="2">
    <source>
        <dbReference type="EMBL" id="QTA85859.1"/>
    </source>
</evidence>
<dbReference type="EMBL" id="CP061800">
    <property type="protein sequence ID" value="QTA85859.1"/>
    <property type="molecule type" value="Genomic_DNA"/>
</dbReference>